<reference evidence="1 2" key="1">
    <citation type="submission" date="2016-10" db="EMBL/GenBank/DDBJ databases">
        <authorList>
            <person name="Varghese N."/>
            <person name="Submissions S."/>
        </authorList>
    </citation>
    <scope>NUCLEOTIDE SEQUENCE [LARGE SCALE GENOMIC DNA]</scope>
    <source>
        <strain evidence="1 2">DSM 13796</strain>
    </source>
</reference>
<protein>
    <submittedName>
        <fullName evidence="1">Uncharacterized protein</fullName>
    </submittedName>
</protein>
<dbReference type="RefSeq" id="WP_061804233.1">
    <property type="nucleotide sequence ID" value="NZ_FOXX01000004.1"/>
</dbReference>
<dbReference type="GeneID" id="93710747"/>
<evidence type="ECO:0000313" key="1">
    <source>
        <dbReference type="EMBL" id="SFQ55850.1"/>
    </source>
</evidence>
<proteinExistence type="predicted"/>
<sequence length="134" mass="15956">MRTITFKSYTQYEEFMKRKFVHKANRKGIEGEELNKHLKNYEHHIQEVWIENEGDKAIEEQGFVTISFHRKRGKHKHGGGKHFLKEAKGNLNHSIHVRLDENTYEVLLNFCSKHKMDISQAIRFFIKNNTDKTS</sequence>
<evidence type="ECO:0000313" key="2">
    <source>
        <dbReference type="Proteomes" id="UP000182762"/>
    </source>
</evidence>
<name>A0A1I5ZHG1_9BACI</name>
<comment type="caution">
    <text evidence="1">The sequence shown here is derived from an EMBL/GenBank/DDBJ whole genome shotgun (WGS) entry which is preliminary data.</text>
</comment>
<gene>
    <name evidence="1" type="ORF">SAMN02745910_02079</name>
</gene>
<organism evidence="1 2">
    <name type="scientific">Priestia endophytica DSM 13796</name>
    <dbReference type="NCBI Taxonomy" id="1121089"/>
    <lineage>
        <taxon>Bacteria</taxon>
        <taxon>Bacillati</taxon>
        <taxon>Bacillota</taxon>
        <taxon>Bacilli</taxon>
        <taxon>Bacillales</taxon>
        <taxon>Bacillaceae</taxon>
        <taxon>Priestia</taxon>
    </lineage>
</organism>
<dbReference type="Proteomes" id="UP000182762">
    <property type="component" value="Unassembled WGS sequence"/>
</dbReference>
<keyword evidence="2" id="KW-1185">Reference proteome</keyword>
<accession>A0A1I5ZHG1</accession>
<dbReference type="EMBL" id="FOXX01000004">
    <property type="protein sequence ID" value="SFQ55850.1"/>
    <property type="molecule type" value="Genomic_DNA"/>
</dbReference>